<evidence type="ECO:0000256" key="1">
    <source>
        <dbReference type="ARBA" id="ARBA00001947"/>
    </source>
</evidence>
<dbReference type="InterPro" id="IPR036866">
    <property type="entry name" value="RibonucZ/Hydroxyglut_hydro"/>
</dbReference>
<keyword evidence="3 6" id="KW-0378">Hydrolase</keyword>
<dbReference type="GO" id="GO:0046872">
    <property type="term" value="F:metal ion binding"/>
    <property type="evidence" value="ECO:0007669"/>
    <property type="project" value="UniProtKB-KW"/>
</dbReference>
<dbReference type="AlphaFoldDB" id="A0A7I9VG63"/>
<evidence type="ECO:0000259" key="5">
    <source>
        <dbReference type="SMART" id="SM00849"/>
    </source>
</evidence>
<dbReference type="RefSeq" id="WP_176062191.1">
    <property type="nucleotide sequence ID" value="NZ_BJTG01000001.1"/>
</dbReference>
<dbReference type="SMART" id="SM00849">
    <property type="entry name" value="Lactamase_B"/>
    <property type="match status" value="1"/>
</dbReference>
<keyword evidence="2" id="KW-0479">Metal-binding</keyword>
<feature type="domain" description="Metallo-beta-lactamase" evidence="5">
    <location>
        <begin position="13"/>
        <end position="195"/>
    </location>
</feature>
<dbReference type="PANTHER" id="PTHR46233">
    <property type="entry name" value="HYDROXYACYLGLUTATHIONE HYDROLASE GLOC"/>
    <property type="match status" value="1"/>
</dbReference>
<protein>
    <submittedName>
        <fullName evidence="6">MBL fold metallo-hydrolase</fullName>
    </submittedName>
</protein>
<dbReference type="GO" id="GO:0016787">
    <property type="term" value="F:hydrolase activity"/>
    <property type="evidence" value="ECO:0007669"/>
    <property type="project" value="UniProtKB-KW"/>
</dbReference>
<reference evidence="7" key="1">
    <citation type="journal article" date="2020" name="Appl. Environ. Microbiol.">
        <title>Diazotrophic Anaeromyxobacter Isolates from Soils.</title>
        <authorList>
            <person name="Masuda Y."/>
            <person name="Yamanaka H."/>
            <person name="Xu Z.X."/>
            <person name="Shiratori Y."/>
            <person name="Aono T."/>
            <person name="Amachi S."/>
            <person name="Senoo K."/>
            <person name="Itoh H."/>
        </authorList>
    </citation>
    <scope>NUCLEOTIDE SEQUENCE [LARGE SCALE GENOMIC DNA]</scope>
    <source>
        <strain evidence="7">R267</strain>
    </source>
</reference>
<dbReference type="InterPro" id="IPR051453">
    <property type="entry name" value="MBL_Glyoxalase_II"/>
</dbReference>
<dbReference type="Pfam" id="PF00753">
    <property type="entry name" value="Lactamase_B"/>
    <property type="match status" value="1"/>
</dbReference>
<dbReference type="PANTHER" id="PTHR46233:SF3">
    <property type="entry name" value="HYDROXYACYLGLUTATHIONE HYDROLASE GLOC"/>
    <property type="match status" value="1"/>
</dbReference>
<proteinExistence type="predicted"/>
<keyword evidence="7" id="KW-1185">Reference proteome</keyword>
<evidence type="ECO:0000313" key="6">
    <source>
        <dbReference type="EMBL" id="GEJ55386.1"/>
    </source>
</evidence>
<gene>
    <name evidence="6" type="ORF">AMYX_01270</name>
</gene>
<dbReference type="Gene3D" id="3.60.15.10">
    <property type="entry name" value="Ribonuclease Z/Hydroxyacylglutathione hydrolase-like"/>
    <property type="match status" value="1"/>
</dbReference>
<dbReference type="Proteomes" id="UP000503640">
    <property type="component" value="Unassembled WGS sequence"/>
</dbReference>
<organism evidence="6 7">
    <name type="scientific">Anaeromyxobacter diazotrophicus</name>
    <dbReference type="NCBI Taxonomy" id="2590199"/>
    <lineage>
        <taxon>Bacteria</taxon>
        <taxon>Pseudomonadati</taxon>
        <taxon>Myxococcota</taxon>
        <taxon>Myxococcia</taxon>
        <taxon>Myxococcales</taxon>
        <taxon>Cystobacterineae</taxon>
        <taxon>Anaeromyxobacteraceae</taxon>
        <taxon>Anaeromyxobacter</taxon>
    </lineage>
</organism>
<comment type="cofactor">
    <cofactor evidence="1">
        <name>Zn(2+)</name>
        <dbReference type="ChEBI" id="CHEBI:29105"/>
    </cofactor>
</comment>
<accession>A0A7I9VG63</accession>
<dbReference type="EMBL" id="BJTG01000001">
    <property type="protein sequence ID" value="GEJ55386.1"/>
    <property type="molecule type" value="Genomic_DNA"/>
</dbReference>
<comment type="caution">
    <text evidence="6">The sequence shown here is derived from an EMBL/GenBank/DDBJ whole genome shotgun (WGS) entry which is preliminary data.</text>
</comment>
<sequence length="221" mass="23653">MLVVRHAVVGPFAENTYLVGDSETGEAALVDPGGELDRILPLREPGGLRVGRILLTHGHIDHAAGCAAAMKRLGAPCQIHPADVPWLEALPQQAAMFGFEEEGLAEPPQVGHHHQDGEPFALGRQAGRILHTPGHSAGSCCLFFEEARVLFAGDTLFAGSVGRTDLPGGDFEALERSIREKLFPLGDDVRFYPGHGPSGLLGDERRANPFVGEASRRGRFV</sequence>
<evidence type="ECO:0000256" key="3">
    <source>
        <dbReference type="ARBA" id="ARBA00022801"/>
    </source>
</evidence>
<evidence type="ECO:0000313" key="7">
    <source>
        <dbReference type="Proteomes" id="UP000503640"/>
    </source>
</evidence>
<name>A0A7I9VG63_9BACT</name>
<dbReference type="InterPro" id="IPR001279">
    <property type="entry name" value="Metallo-B-lactamas"/>
</dbReference>
<evidence type="ECO:0000256" key="4">
    <source>
        <dbReference type="ARBA" id="ARBA00022833"/>
    </source>
</evidence>
<dbReference type="SUPFAM" id="SSF56281">
    <property type="entry name" value="Metallo-hydrolase/oxidoreductase"/>
    <property type="match status" value="1"/>
</dbReference>
<evidence type="ECO:0000256" key="2">
    <source>
        <dbReference type="ARBA" id="ARBA00022723"/>
    </source>
</evidence>
<keyword evidence="4" id="KW-0862">Zinc</keyword>